<reference evidence="3" key="1">
    <citation type="journal article" date="2020" name="Stud. Mycol.">
        <title>101 Dothideomycetes genomes: a test case for predicting lifestyles and emergence of pathogens.</title>
        <authorList>
            <person name="Haridas S."/>
            <person name="Albert R."/>
            <person name="Binder M."/>
            <person name="Bloem J."/>
            <person name="Labutti K."/>
            <person name="Salamov A."/>
            <person name="Andreopoulos B."/>
            <person name="Baker S."/>
            <person name="Barry K."/>
            <person name="Bills G."/>
            <person name="Bluhm B."/>
            <person name="Cannon C."/>
            <person name="Castanera R."/>
            <person name="Culley D."/>
            <person name="Daum C."/>
            <person name="Ezra D."/>
            <person name="Gonzalez J."/>
            <person name="Henrissat B."/>
            <person name="Kuo A."/>
            <person name="Liang C."/>
            <person name="Lipzen A."/>
            <person name="Lutzoni F."/>
            <person name="Magnuson J."/>
            <person name="Mondo S."/>
            <person name="Nolan M."/>
            <person name="Ohm R."/>
            <person name="Pangilinan J."/>
            <person name="Park H.-J."/>
            <person name="Ramirez L."/>
            <person name="Alfaro M."/>
            <person name="Sun H."/>
            <person name="Tritt A."/>
            <person name="Yoshinaga Y."/>
            <person name="Zwiers L.-H."/>
            <person name="Turgeon B."/>
            <person name="Goodwin S."/>
            <person name="Spatafora J."/>
            <person name="Crous P."/>
            <person name="Grigoriev I."/>
        </authorList>
    </citation>
    <scope>NUCLEOTIDE SEQUENCE</scope>
    <source>
        <strain evidence="3">CBS 175.79</strain>
    </source>
</reference>
<sequence>MAGQEMVGVSVTPLKQASENYPEPINPEGPLHNFPEAVDFSQQDQKHQYLASDPYNAHGGYNGNYDYGVHSRGGSSAGGALGHERKHSDLEPDTRSSGKKFMQRWRWPLILVVGLLIALISGVIGGFVGKTIEGNKYKDEIALMNTRANSSESNNATKCEASPVVTPSSTPTAIPTENTCKNGTTEPILELKIPDMKCPGSNNEKFRSTWASTSYFMLCNAAWGGNDLFYTFAPTPSDCIDSCSSYNGNLKEGDGMKRCVGGSFIPAWVNQSEAIAAVGTRGGNCYLKWGTDQLERNKAKFEVVSLCLEGQCEDVNL</sequence>
<dbReference type="EMBL" id="ML978070">
    <property type="protein sequence ID" value="KAF2014474.1"/>
    <property type="molecule type" value="Genomic_DNA"/>
</dbReference>
<feature type="compositionally biased region" description="Basic and acidic residues" evidence="1">
    <location>
        <begin position="82"/>
        <end position="96"/>
    </location>
</feature>
<dbReference type="GeneID" id="54285643"/>
<name>A0A6A5XQ64_9PLEO</name>
<feature type="region of interest" description="Disordered" evidence="1">
    <location>
        <begin position="152"/>
        <end position="173"/>
    </location>
</feature>
<keyword evidence="2" id="KW-1133">Transmembrane helix</keyword>
<keyword evidence="2" id="KW-0812">Transmembrane</keyword>
<organism evidence="3 4">
    <name type="scientific">Aaosphaeria arxii CBS 175.79</name>
    <dbReference type="NCBI Taxonomy" id="1450172"/>
    <lineage>
        <taxon>Eukaryota</taxon>
        <taxon>Fungi</taxon>
        <taxon>Dikarya</taxon>
        <taxon>Ascomycota</taxon>
        <taxon>Pezizomycotina</taxon>
        <taxon>Dothideomycetes</taxon>
        <taxon>Pleosporomycetidae</taxon>
        <taxon>Pleosporales</taxon>
        <taxon>Pleosporales incertae sedis</taxon>
        <taxon>Aaosphaeria</taxon>
    </lineage>
</organism>
<keyword evidence="2" id="KW-0472">Membrane</keyword>
<dbReference type="RefSeq" id="XP_033382813.1">
    <property type="nucleotide sequence ID" value="XM_033528246.1"/>
</dbReference>
<dbReference type="AlphaFoldDB" id="A0A6A5XQ64"/>
<dbReference type="Proteomes" id="UP000799778">
    <property type="component" value="Unassembled WGS sequence"/>
</dbReference>
<evidence type="ECO:0000313" key="3">
    <source>
        <dbReference type="EMBL" id="KAF2014474.1"/>
    </source>
</evidence>
<evidence type="ECO:0000256" key="1">
    <source>
        <dbReference type="SAM" id="MobiDB-lite"/>
    </source>
</evidence>
<feature type="transmembrane region" description="Helical" evidence="2">
    <location>
        <begin position="105"/>
        <end position="128"/>
    </location>
</feature>
<feature type="region of interest" description="Disordered" evidence="1">
    <location>
        <begin position="75"/>
        <end position="97"/>
    </location>
</feature>
<proteinExistence type="predicted"/>
<accession>A0A6A5XQ64</accession>
<gene>
    <name evidence="3" type="ORF">BU24DRAFT_423407</name>
</gene>
<dbReference type="OrthoDB" id="5358884at2759"/>
<keyword evidence="4" id="KW-1185">Reference proteome</keyword>
<protein>
    <submittedName>
        <fullName evidence="3">Uncharacterized protein</fullName>
    </submittedName>
</protein>
<feature type="region of interest" description="Disordered" evidence="1">
    <location>
        <begin position="1"/>
        <end position="35"/>
    </location>
</feature>
<evidence type="ECO:0000256" key="2">
    <source>
        <dbReference type="SAM" id="Phobius"/>
    </source>
</evidence>
<evidence type="ECO:0000313" key="4">
    <source>
        <dbReference type="Proteomes" id="UP000799778"/>
    </source>
</evidence>